<dbReference type="InterPro" id="IPR044492">
    <property type="entry name" value="P_typ_ATPase_HD_dom"/>
</dbReference>
<comment type="similarity">
    <text evidence="3">Belongs to the membrane fusion protein (MFP) (TC 8.A.1) family.</text>
</comment>
<evidence type="ECO:0000256" key="7">
    <source>
        <dbReference type="ARBA" id="ARBA00022840"/>
    </source>
</evidence>
<keyword evidence="5 13" id="KW-0812">Transmembrane</keyword>
<dbReference type="PRINTS" id="PR00120">
    <property type="entry name" value="HATPASE"/>
</dbReference>
<feature type="domain" description="Cation-transporting P-type ATPase N-terminal" evidence="14">
    <location>
        <begin position="2"/>
        <end position="54"/>
    </location>
</feature>
<dbReference type="Pfam" id="PF13246">
    <property type="entry name" value="Cation_ATPase"/>
    <property type="match status" value="1"/>
</dbReference>
<dbReference type="InterPro" id="IPR006143">
    <property type="entry name" value="RND_pump_MFP"/>
</dbReference>
<dbReference type="NCBIfam" id="TIGR01730">
    <property type="entry name" value="RND_mfp"/>
    <property type="match status" value="1"/>
</dbReference>
<dbReference type="Pfam" id="PF00689">
    <property type="entry name" value="Cation_ATPase_C"/>
    <property type="match status" value="1"/>
</dbReference>
<dbReference type="SFLD" id="SFLDG00002">
    <property type="entry name" value="C1.7:_P-type_atpase_like"/>
    <property type="match status" value="1"/>
</dbReference>
<dbReference type="InterPro" id="IPR023214">
    <property type="entry name" value="HAD_sf"/>
</dbReference>
<feature type="transmembrane region" description="Helical" evidence="13">
    <location>
        <begin position="702"/>
        <end position="723"/>
    </location>
</feature>
<feature type="transmembrane region" description="Helical" evidence="13">
    <location>
        <begin position="846"/>
        <end position="866"/>
    </location>
</feature>
<evidence type="ECO:0000256" key="4">
    <source>
        <dbReference type="ARBA" id="ARBA00022475"/>
    </source>
</evidence>
<proteinExistence type="inferred from homology"/>
<feature type="transmembrane region" description="Helical" evidence="13">
    <location>
        <begin position="744"/>
        <end position="765"/>
    </location>
</feature>
<evidence type="ECO:0000259" key="14">
    <source>
        <dbReference type="SMART" id="SM00831"/>
    </source>
</evidence>
<evidence type="ECO:0000256" key="5">
    <source>
        <dbReference type="ARBA" id="ARBA00022692"/>
    </source>
</evidence>
<evidence type="ECO:0000256" key="9">
    <source>
        <dbReference type="ARBA" id="ARBA00022989"/>
    </source>
</evidence>
<dbReference type="SUPFAM" id="SSF81660">
    <property type="entry name" value="Metal cation-transporting ATPase, ATP-binding domain N"/>
    <property type="match status" value="1"/>
</dbReference>
<dbReference type="InterPro" id="IPR008250">
    <property type="entry name" value="ATPase_P-typ_transduc_dom_A_sf"/>
</dbReference>
<dbReference type="InterPro" id="IPR058625">
    <property type="entry name" value="MdtA-like_BSH"/>
</dbReference>
<organism evidence="15 16">
    <name type="scientific">Methylocapsa polymorpha</name>
    <dbReference type="NCBI Taxonomy" id="3080828"/>
    <lineage>
        <taxon>Bacteria</taxon>
        <taxon>Pseudomonadati</taxon>
        <taxon>Pseudomonadota</taxon>
        <taxon>Alphaproteobacteria</taxon>
        <taxon>Hyphomicrobiales</taxon>
        <taxon>Beijerinckiaceae</taxon>
        <taxon>Methylocapsa</taxon>
    </lineage>
</organism>
<gene>
    <name evidence="15" type="ORF">RZS28_07820</name>
</gene>
<dbReference type="PANTHER" id="PTHR43294:SF21">
    <property type="entry name" value="CATION TRANSPORTING ATPASE"/>
    <property type="match status" value="1"/>
</dbReference>
<keyword evidence="11" id="KW-0175">Coiled coil</keyword>
<dbReference type="Gene3D" id="2.70.150.10">
    <property type="entry name" value="Calcium-transporting ATPase, cytoplasmic transduction domain A"/>
    <property type="match status" value="1"/>
</dbReference>
<keyword evidence="9 13" id="KW-1133">Transmembrane helix</keyword>
<sequence length="1304" mass="139272">MTSADARRRLAEHGPNALKEAKPISPWAIFFAQFKSVVIWILIGACVVSAMLGEALDAFAILAIVVLNAVVGFYQEFNAEKSIAALKQMTAPQAKVWRDGAVTTVGATEIVPGDILEVQSGDLVAADARLLSASSLACVEAALTGESEAVAKSPKVLDQLELAIADRENMIFMGASVAAGVGRAVVVATAMQTEIGGIATLISEASGEEETPLQQKLEAFGRMLLWATLGIVVLLFTLGLVRGTEIFQLFLTSVSLAVAALPESLPAVVTAALSLGVMRMSRRRALVRRLASVETLGSTNVICTDKTGTLTVGQMTVRALFVGGRAYEVTGEGYGPEGEIRFDGKATEGGHAAQLRQMAEILIGCNNAHLELENGAWKVIGDPTDGALLSVGYKAGVCKEEIERGLPRRYEIPFDSDRKRHSVVRLLPDGRHRALVNGAPELLLSRCAYIFSDVGVRPLTDADRAQLAEQNAAFAGNALRVLGSAFRDFDSMPPDRLTAESVERDLVFVGLSGLYDPPRPEAKAAVSKCHAADIRVVMITGDQPRTAVAIARELGIADDAKALSGVELDKLTDDMLREHVPSIAVYARVSAEHKLRIVRAWQANGAVVAMTGDGVNDAPAIKGADIGIAMGRSGAEVTKQASDMILTDDNFATIVAAVEEGRGIYENIRKTLQYLLGGNTGELMLMTICVVIGLPAPLLPIHLLWINLVTDGLPALALAADRVDPEVMKRRPRTRRERIVDSGFFGMMLLTGVLTSGVSFAAYVYGLKSTTQELARTYAFSALVFAELLRAFGARSETRTIWRMNMRSNVSLLVAIAAPISIQVWSQHNELLASFFKTTLISYGDGLILLSVSALPLFALEGVKLFSRPAVASWRGETRSGEGGTGSEITVDDAAVHGQSDRSTPQSASPARWGRQIAAASLALLCFGSGWLYWSRYGGGAVHYVTEKLERGSVVRTVTAIGIVNPTTATPVVARASGVIHELYCDTKTKVKAGQLCAKIDPRPYQLFVDQAKADLAAAEARLEKDKADLAPAKAGIEGDVSLSKRRANSRKARAKLRKAYARAQEQMKLDEAIVANLQAALHVAEANLRDADVISPVDGMVVSRNVEIGQTVAPATRLFLVATDLAFIRVDANVSAKDIGEVKLGDKATFRAVSFPSRNFTGEVTQIRPSPHMAEQAANYDIVIAAPNPDLLLEPGMTAAVRIVTDRRHEVLRTPDQALRYSPGGSTVPNDGGGPEAPPVGSSRLWILRDKKLMAIPVELGLGDGAYTEIVKGDLLPGDEVIVGESRSAREKTTAPAARRTGN</sequence>
<dbReference type="NCBIfam" id="TIGR01494">
    <property type="entry name" value="ATPase_P-type"/>
    <property type="match status" value="2"/>
</dbReference>
<reference evidence="15 16" key="1">
    <citation type="submission" date="2023-10" db="EMBL/GenBank/DDBJ databases">
        <title>Novel methanotroph of the genus Methylocapsa from a subarctic wetland.</title>
        <authorList>
            <person name="Belova S.E."/>
            <person name="Oshkin I.Y."/>
            <person name="Miroshnikov K."/>
            <person name="Dedysh S.N."/>
        </authorList>
    </citation>
    <scope>NUCLEOTIDE SEQUENCE [LARGE SCALE GENOMIC DNA]</scope>
    <source>
        <strain evidence="15 16">RX1</strain>
    </source>
</reference>
<dbReference type="InterPro" id="IPR059000">
    <property type="entry name" value="ATPase_P-type_domA"/>
</dbReference>
<evidence type="ECO:0000256" key="1">
    <source>
        <dbReference type="ARBA" id="ARBA00004651"/>
    </source>
</evidence>
<evidence type="ECO:0000256" key="6">
    <source>
        <dbReference type="ARBA" id="ARBA00022741"/>
    </source>
</evidence>
<evidence type="ECO:0000256" key="10">
    <source>
        <dbReference type="ARBA" id="ARBA00023136"/>
    </source>
</evidence>
<dbReference type="Pfam" id="PF25954">
    <property type="entry name" value="Beta-barrel_RND_2"/>
    <property type="match status" value="1"/>
</dbReference>
<feature type="region of interest" description="Disordered" evidence="12">
    <location>
        <begin position="1219"/>
        <end position="1241"/>
    </location>
</feature>
<dbReference type="PROSITE" id="PS00154">
    <property type="entry name" value="ATPASE_E1_E2"/>
    <property type="match status" value="1"/>
</dbReference>
<dbReference type="SUPFAM" id="SSF111369">
    <property type="entry name" value="HlyD-like secretion proteins"/>
    <property type="match status" value="1"/>
</dbReference>
<dbReference type="SMART" id="SM00831">
    <property type="entry name" value="Cation_ATPase_N"/>
    <property type="match status" value="1"/>
</dbReference>
<protein>
    <submittedName>
        <fullName evidence="15">HAD-IC family P-type ATPase</fullName>
    </submittedName>
</protein>
<dbReference type="InterPro" id="IPR023299">
    <property type="entry name" value="ATPase_P-typ_cyto_dom_N"/>
</dbReference>
<feature type="transmembrane region" description="Helical" evidence="13">
    <location>
        <begin position="674"/>
        <end position="696"/>
    </location>
</feature>
<dbReference type="SFLD" id="SFLDF00027">
    <property type="entry name" value="p-type_atpase"/>
    <property type="match status" value="1"/>
</dbReference>
<evidence type="ECO:0000313" key="15">
    <source>
        <dbReference type="EMBL" id="WOJ91168.1"/>
    </source>
</evidence>
<dbReference type="InterPro" id="IPR058792">
    <property type="entry name" value="Beta-barrel_RND_2"/>
</dbReference>
<dbReference type="RefSeq" id="WP_407340758.1">
    <property type="nucleotide sequence ID" value="NZ_CP136862.1"/>
</dbReference>
<feature type="transmembrane region" description="Helical" evidence="13">
    <location>
        <begin position="917"/>
        <end position="934"/>
    </location>
</feature>
<dbReference type="PRINTS" id="PR00119">
    <property type="entry name" value="CATATPASE"/>
</dbReference>
<comment type="subcellular location">
    <subcellularLocation>
        <location evidence="1">Cell membrane</location>
        <topology evidence="1">Multi-pass membrane protein</topology>
    </subcellularLocation>
</comment>
<dbReference type="SUPFAM" id="SSF56784">
    <property type="entry name" value="HAD-like"/>
    <property type="match status" value="1"/>
</dbReference>
<evidence type="ECO:0000256" key="8">
    <source>
        <dbReference type="ARBA" id="ARBA00022967"/>
    </source>
</evidence>
<evidence type="ECO:0000256" key="11">
    <source>
        <dbReference type="SAM" id="Coils"/>
    </source>
</evidence>
<dbReference type="Gene3D" id="2.40.420.20">
    <property type="match status" value="1"/>
</dbReference>
<dbReference type="SUPFAM" id="SSF81665">
    <property type="entry name" value="Calcium ATPase, transmembrane domain M"/>
    <property type="match status" value="1"/>
</dbReference>
<dbReference type="InterPro" id="IPR004014">
    <property type="entry name" value="ATPase_P-typ_cation-transptr_N"/>
</dbReference>
<evidence type="ECO:0000313" key="16">
    <source>
        <dbReference type="Proteomes" id="UP001626536"/>
    </source>
</evidence>
<keyword evidence="8" id="KW-1278">Translocase</keyword>
<feature type="transmembrane region" description="Helical" evidence="13">
    <location>
        <begin position="27"/>
        <end position="52"/>
    </location>
</feature>
<dbReference type="Gene3D" id="2.40.50.100">
    <property type="match status" value="1"/>
</dbReference>
<dbReference type="InterPro" id="IPR001757">
    <property type="entry name" value="P_typ_ATPase"/>
</dbReference>
<dbReference type="Pfam" id="PF25917">
    <property type="entry name" value="BSH_RND"/>
    <property type="match status" value="1"/>
</dbReference>
<dbReference type="EMBL" id="CP136862">
    <property type="protein sequence ID" value="WOJ91168.1"/>
    <property type="molecule type" value="Genomic_DNA"/>
</dbReference>
<name>A0ABZ0HVC0_9HYPH</name>
<feature type="transmembrane region" description="Helical" evidence="13">
    <location>
        <begin position="806"/>
        <end position="826"/>
    </location>
</feature>
<dbReference type="SFLD" id="SFLDS00003">
    <property type="entry name" value="Haloacid_Dehalogenase"/>
    <property type="match status" value="1"/>
</dbReference>
<dbReference type="Pfam" id="PF00690">
    <property type="entry name" value="Cation_ATPase_N"/>
    <property type="match status" value="1"/>
</dbReference>
<comment type="similarity">
    <text evidence="2">Belongs to the cation transport ATPase (P-type) (TC 3.A.3) family. Type IIA subfamily.</text>
</comment>
<keyword evidence="6" id="KW-0547">Nucleotide-binding</keyword>
<keyword evidence="10 13" id="KW-0472">Membrane</keyword>
<keyword evidence="7" id="KW-0067">ATP-binding</keyword>
<keyword evidence="4" id="KW-1003">Cell membrane</keyword>
<dbReference type="Gene3D" id="3.40.50.1000">
    <property type="entry name" value="HAD superfamily/HAD-like"/>
    <property type="match status" value="1"/>
</dbReference>
<dbReference type="InterPro" id="IPR050510">
    <property type="entry name" value="Cation_transp_ATPase_P-type"/>
</dbReference>
<dbReference type="Pfam" id="PF00122">
    <property type="entry name" value="E1-E2_ATPase"/>
    <property type="match status" value="1"/>
</dbReference>
<evidence type="ECO:0000256" key="13">
    <source>
        <dbReference type="SAM" id="Phobius"/>
    </source>
</evidence>
<feature type="transmembrane region" description="Helical" evidence="13">
    <location>
        <begin position="777"/>
        <end position="794"/>
    </location>
</feature>
<evidence type="ECO:0000256" key="12">
    <source>
        <dbReference type="SAM" id="MobiDB-lite"/>
    </source>
</evidence>
<dbReference type="Gene3D" id="3.40.1110.10">
    <property type="entry name" value="Calcium-transporting ATPase, cytoplasmic domain N"/>
    <property type="match status" value="1"/>
</dbReference>
<dbReference type="PANTHER" id="PTHR43294">
    <property type="entry name" value="SODIUM/POTASSIUM-TRANSPORTING ATPASE SUBUNIT ALPHA"/>
    <property type="match status" value="1"/>
</dbReference>
<dbReference type="InterPro" id="IPR018303">
    <property type="entry name" value="ATPase_P-typ_P_site"/>
</dbReference>
<dbReference type="InterPro" id="IPR006068">
    <property type="entry name" value="ATPase_P-typ_cation-transptr_C"/>
</dbReference>
<dbReference type="Proteomes" id="UP001626536">
    <property type="component" value="Chromosome"/>
</dbReference>
<feature type="transmembrane region" description="Helical" evidence="13">
    <location>
        <begin position="58"/>
        <end position="77"/>
    </location>
</feature>
<keyword evidence="16" id="KW-1185">Reference proteome</keyword>
<dbReference type="Gene3D" id="1.20.1110.10">
    <property type="entry name" value="Calcium-transporting ATPase, transmembrane domain"/>
    <property type="match status" value="1"/>
</dbReference>
<evidence type="ECO:0000256" key="3">
    <source>
        <dbReference type="ARBA" id="ARBA00009477"/>
    </source>
</evidence>
<feature type="coiled-coil region" evidence="11">
    <location>
        <begin position="1009"/>
        <end position="1081"/>
    </location>
</feature>
<evidence type="ECO:0000256" key="2">
    <source>
        <dbReference type="ARBA" id="ARBA00005675"/>
    </source>
</evidence>
<dbReference type="Gene3D" id="2.40.30.170">
    <property type="match status" value="1"/>
</dbReference>
<dbReference type="InterPro" id="IPR023298">
    <property type="entry name" value="ATPase_P-typ_TM_dom_sf"/>
</dbReference>
<feature type="transmembrane region" description="Helical" evidence="13">
    <location>
        <begin position="223"/>
        <end position="241"/>
    </location>
</feature>
<dbReference type="SUPFAM" id="SSF81653">
    <property type="entry name" value="Calcium ATPase, transduction domain A"/>
    <property type="match status" value="1"/>
</dbReference>
<accession>A0ABZ0HVC0</accession>
<dbReference type="InterPro" id="IPR036412">
    <property type="entry name" value="HAD-like_sf"/>
</dbReference>
<feature type="transmembrane region" description="Helical" evidence="13">
    <location>
        <begin position="247"/>
        <end position="278"/>
    </location>
</feature>